<evidence type="ECO:0000313" key="2">
    <source>
        <dbReference type="Proteomes" id="UP000191931"/>
    </source>
</evidence>
<dbReference type="AlphaFoldDB" id="A0A1W1HBV2"/>
<protein>
    <submittedName>
        <fullName evidence="1">Uncharacterized protein</fullName>
    </submittedName>
</protein>
<dbReference type="Proteomes" id="UP000191931">
    <property type="component" value="Unassembled WGS sequence"/>
</dbReference>
<proteinExistence type="predicted"/>
<reference evidence="1 2" key="1">
    <citation type="submission" date="2017-03" db="EMBL/GenBank/DDBJ databases">
        <authorList>
            <person name="Afonso C.L."/>
            <person name="Miller P.J."/>
            <person name="Scott M.A."/>
            <person name="Spackman E."/>
            <person name="Goraichik I."/>
            <person name="Dimitrov K.M."/>
            <person name="Suarez D.L."/>
            <person name="Swayne D.E."/>
        </authorList>
    </citation>
    <scope>NUCLEOTIDE SEQUENCE [LARGE SCALE GENOMIC DNA]</scope>
    <source>
        <strain evidence="1">PRJEB14757</strain>
    </source>
</reference>
<name>A0A1W1HBV2_9BACT</name>
<sequence>MNPFFIPFVQLPLLNQKDLPVILPEEVWNNLVPGEYFSRFRSPLKGAHKIWKWKKT</sequence>
<accession>A0A1W1HBV2</accession>
<organism evidence="1 2">
    <name type="scientific">Desulfamplus magnetovallimortis</name>
    <dbReference type="NCBI Taxonomy" id="1246637"/>
    <lineage>
        <taxon>Bacteria</taxon>
        <taxon>Pseudomonadati</taxon>
        <taxon>Thermodesulfobacteriota</taxon>
        <taxon>Desulfobacteria</taxon>
        <taxon>Desulfobacterales</taxon>
        <taxon>Desulfobacteraceae</taxon>
        <taxon>Desulfamplus</taxon>
    </lineage>
</organism>
<dbReference type="EMBL" id="FWEV01000117">
    <property type="protein sequence ID" value="SLM29960.1"/>
    <property type="molecule type" value="Genomic_DNA"/>
</dbReference>
<gene>
    <name evidence="1" type="ORF">MTBBW1_2030050</name>
</gene>
<evidence type="ECO:0000313" key="1">
    <source>
        <dbReference type="EMBL" id="SLM29960.1"/>
    </source>
</evidence>
<keyword evidence="2" id="KW-1185">Reference proteome</keyword>